<evidence type="ECO:0000313" key="1">
    <source>
        <dbReference type="EMBL" id="MBA0765960.1"/>
    </source>
</evidence>
<organism evidence="1 2">
    <name type="scientific">Gossypium trilobum</name>
    <dbReference type="NCBI Taxonomy" id="34281"/>
    <lineage>
        <taxon>Eukaryota</taxon>
        <taxon>Viridiplantae</taxon>
        <taxon>Streptophyta</taxon>
        <taxon>Embryophyta</taxon>
        <taxon>Tracheophyta</taxon>
        <taxon>Spermatophyta</taxon>
        <taxon>Magnoliopsida</taxon>
        <taxon>eudicotyledons</taxon>
        <taxon>Gunneridae</taxon>
        <taxon>Pentapetalae</taxon>
        <taxon>rosids</taxon>
        <taxon>malvids</taxon>
        <taxon>Malvales</taxon>
        <taxon>Malvaceae</taxon>
        <taxon>Malvoideae</taxon>
        <taxon>Gossypium</taxon>
    </lineage>
</organism>
<protein>
    <submittedName>
        <fullName evidence="1">Uncharacterized protein</fullName>
    </submittedName>
</protein>
<name>A0A7J9DZ02_9ROSI</name>
<sequence>MRLGRILANRNIWHVKVPLIVFAMVRIHEFDRGHSRKIDQHSTRSKSRFDNIGTITCQHVNHFTHRSWQHFQITWIGSGIMASRIYYRLQKGVGNVVVRGQLEGPSILGREKMLWEDQHLLHLYKRT</sequence>
<gene>
    <name evidence="1" type="ORF">Gotri_015056</name>
</gene>
<comment type="caution">
    <text evidence="1">The sequence shown here is derived from an EMBL/GenBank/DDBJ whole genome shotgun (WGS) entry which is preliminary data.</text>
</comment>
<keyword evidence="2" id="KW-1185">Reference proteome</keyword>
<reference evidence="1 2" key="1">
    <citation type="journal article" date="2019" name="Genome Biol. Evol.">
        <title>Insights into the evolution of the New World diploid cottons (Gossypium, subgenus Houzingenia) based on genome sequencing.</title>
        <authorList>
            <person name="Grover C.E."/>
            <person name="Arick M.A. 2nd"/>
            <person name="Thrash A."/>
            <person name="Conover J.L."/>
            <person name="Sanders W.S."/>
            <person name="Peterson D.G."/>
            <person name="Frelichowski J.E."/>
            <person name="Scheffler J.A."/>
            <person name="Scheffler B.E."/>
            <person name="Wendel J.F."/>
        </authorList>
    </citation>
    <scope>NUCLEOTIDE SEQUENCE [LARGE SCALE GENOMIC DNA]</scope>
    <source>
        <strain evidence="1">8</strain>
        <tissue evidence="1">Leaf</tissue>
    </source>
</reference>
<dbReference type="EMBL" id="JABEZW010000005">
    <property type="protein sequence ID" value="MBA0765960.1"/>
    <property type="molecule type" value="Genomic_DNA"/>
</dbReference>
<dbReference type="AlphaFoldDB" id="A0A7J9DZ02"/>
<evidence type="ECO:0000313" key="2">
    <source>
        <dbReference type="Proteomes" id="UP000593568"/>
    </source>
</evidence>
<dbReference type="Proteomes" id="UP000593568">
    <property type="component" value="Unassembled WGS sequence"/>
</dbReference>
<accession>A0A7J9DZ02</accession>
<proteinExistence type="predicted"/>